<dbReference type="Proteomes" id="UP000824139">
    <property type="component" value="Unassembled WGS sequence"/>
</dbReference>
<dbReference type="SUPFAM" id="SSF52540">
    <property type="entry name" value="P-loop containing nucleoside triphosphate hydrolases"/>
    <property type="match status" value="1"/>
</dbReference>
<comment type="caution">
    <text evidence="4">The sequence shown here is derived from an EMBL/GenBank/DDBJ whole genome shotgun (WGS) entry which is preliminary data.</text>
</comment>
<accession>A0A9D1K5E0</accession>
<dbReference type="SUPFAM" id="SSF82708">
    <property type="entry name" value="R3H domain"/>
    <property type="match status" value="1"/>
</dbReference>
<dbReference type="Pfam" id="PF01424">
    <property type="entry name" value="R3H"/>
    <property type="match status" value="1"/>
</dbReference>
<evidence type="ECO:0000259" key="3">
    <source>
        <dbReference type="PROSITE" id="PS51061"/>
    </source>
</evidence>
<dbReference type="InterPro" id="IPR058670">
    <property type="entry name" value="PTPase_dom"/>
</dbReference>
<dbReference type="InterPro" id="IPR003593">
    <property type="entry name" value="AAA+_ATPase"/>
</dbReference>
<dbReference type="Gene3D" id="3.30.1370.50">
    <property type="entry name" value="R3H-like domain"/>
    <property type="match status" value="1"/>
</dbReference>
<name>A0A9D1K5E0_9BACT</name>
<gene>
    <name evidence="4" type="ORF">IAD41_06925</name>
</gene>
<dbReference type="InterPro" id="IPR036867">
    <property type="entry name" value="R3H_dom_sf"/>
</dbReference>
<dbReference type="SMART" id="SM00393">
    <property type="entry name" value="R3H"/>
    <property type="match status" value="1"/>
</dbReference>
<dbReference type="InterPro" id="IPR001374">
    <property type="entry name" value="R3H_dom"/>
</dbReference>
<dbReference type="PROSITE" id="PS51061">
    <property type="entry name" value="R3H"/>
    <property type="match status" value="1"/>
</dbReference>
<organism evidence="4 5">
    <name type="scientific">Candidatus Scatenecus faecavium</name>
    <dbReference type="NCBI Taxonomy" id="2840915"/>
    <lineage>
        <taxon>Bacteria</taxon>
        <taxon>Candidatus Scatenecus</taxon>
    </lineage>
</organism>
<evidence type="ECO:0000313" key="4">
    <source>
        <dbReference type="EMBL" id="HIS83319.1"/>
    </source>
</evidence>
<dbReference type="AlphaFoldDB" id="A0A9D1K5E0"/>
<keyword evidence="1" id="KW-0547">Nucleotide-binding</keyword>
<keyword evidence="4" id="KW-0238">DNA-binding</keyword>
<dbReference type="Gene3D" id="3.40.50.300">
    <property type="entry name" value="P-loop containing nucleotide triphosphate hydrolases"/>
    <property type="match status" value="1"/>
</dbReference>
<sequence>MGNLQFHNDLDRLLEILPAKVRQQITYEQMEDVIEIVLDIGRTPEIRHANGKIEYIGSDFVTEDDINFITSNIQEFTSDNRSGIPGTLHRISAIRNRQGKVIGLTCRIGRVVTGTIACIKDFCMMGKSILFLGRPGVGKTTKLREISRLVADELGKRVVVVDTSNEIAGDGDTPHPAIGHARRMQVRQPEFQKDIMIEAVENHTPEVIVVDEIGTEAEAQAARTIAERGVMLIATAHGTSLESLIKNPTLSDLVGGIQSVTLGDDEARRRASQKTVLEREKQPTFDIVIEILDRNTLAVYKDTSEAVDYILRGWPIRPEIRKVDKIYEAEVQEPKQTVLPAQEHNSFTEIKEGIHKLEDKVLKEPTDSLKFSFSRQQYVKENKKFKKIYLYAVSRTIVEKIIERLDLNAEITRNIDDADIVIAHKNFAKGGARILSTANDYRLQIFYIKTNSMAQIQKVLKEALDITETSETLFGYYDDAERALDEAKAAINKILAGAEHVELTPQNQHIRKLQHELVEQHNMTSKSVGEGSQRHLKIIGGTDYDKKIV</sequence>
<feature type="domain" description="R3H" evidence="3">
    <location>
        <begin position="477"/>
        <end position="542"/>
    </location>
</feature>
<dbReference type="SMART" id="SM00382">
    <property type="entry name" value="AAA"/>
    <property type="match status" value="1"/>
</dbReference>
<dbReference type="EMBL" id="DVJO01000153">
    <property type="protein sequence ID" value="HIS83319.1"/>
    <property type="molecule type" value="Genomic_DNA"/>
</dbReference>
<dbReference type="GO" id="GO:0005524">
    <property type="term" value="F:ATP binding"/>
    <property type="evidence" value="ECO:0007669"/>
    <property type="project" value="UniProtKB-KW"/>
</dbReference>
<dbReference type="PANTHER" id="PTHR20953">
    <property type="entry name" value="KINASE-RELATED"/>
    <property type="match status" value="1"/>
</dbReference>
<proteinExistence type="predicted"/>
<dbReference type="InterPro" id="IPR045735">
    <property type="entry name" value="Spore_III_AA_AAA+_ATPase"/>
</dbReference>
<dbReference type="Pfam" id="PF19568">
    <property type="entry name" value="Spore_III_AA"/>
    <property type="match status" value="1"/>
</dbReference>
<evidence type="ECO:0000256" key="2">
    <source>
        <dbReference type="ARBA" id="ARBA00022840"/>
    </source>
</evidence>
<dbReference type="PANTHER" id="PTHR20953:SF3">
    <property type="entry name" value="P-LOOP CONTAINING NUCLEOSIDE TRIPHOSPHATE HYDROLASES SUPERFAMILY PROTEIN"/>
    <property type="match status" value="1"/>
</dbReference>
<reference evidence="4" key="1">
    <citation type="submission" date="2020-10" db="EMBL/GenBank/DDBJ databases">
        <authorList>
            <person name="Gilroy R."/>
        </authorList>
    </citation>
    <scope>NUCLEOTIDE SEQUENCE</scope>
    <source>
        <strain evidence="4">CHK152-2994</strain>
    </source>
</reference>
<evidence type="ECO:0000256" key="1">
    <source>
        <dbReference type="ARBA" id="ARBA00022741"/>
    </source>
</evidence>
<reference evidence="4" key="2">
    <citation type="journal article" date="2021" name="PeerJ">
        <title>Extensive microbial diversity within the chicken gut microbiome revealed by metagenomics and culture.</title>
        <authorList>
            <person name="Gilroy R."/>
            <person name="Ravi A."/>
            <person name="Getino M."/>
            <person name="Pursley I."/>
            <person name="Horton D.L."/>
            <person name="Alikhan N.F."/>
            <person name="Baker D."/>
            <person name="Gharbi K."/>
            <person name="Hall N."/>
            <person name="Watson M."/>
            <person name="Adriaenssens E.M."/>
            <person name="Foster-Nyarko E."/>
            <person name="Jarju S."/>
            <person name="Secka A."/>
            <person name="Antonio M."/>
            <person name="Oren A."/>
            <person name="Chaudhuri R.R."/>
            <person name="La Ragione R."/>
            <person name="Hildebrand F."/>
            <person name="Pallen M.J."/>
        </authorList>
    </citation>
    <scope>NUCLEOTIDE SEQUENCE</scope>
    <source>
        <strain evidence="4">CHK152-2994</strain>
    </source>
</reference>
<dbReference type="Pfam" id="PF25516">
    <property type="entry name" value="PTPase"/>
    <property type="match status" value="1"/>
</dbReference>
<dbReference type="InterPro" id="IPR027417">
    <property type="entry name" value="P-loop_NTPase"/>
</dbReference>
<protein>
    <submittedName>
        <fullName evidence="4">Single-stranded DNA-binding protein</fullName>
    </submittedName>
</protein>
<keyword evidence="2" id="KW-0067">ATP-binding</keyword>
<dbReference type="GO" id="GO:0003677">
    <property type="term" value="F:DNA binding"/>
    <property type="evidence" value="ECO:0007669"/>
    <property type="project" value="UniProtKB-KW"/>
</dbReference>
<evidence type="ECO:0000313" key="5">
    <source>
        <dbReference type="Proteomes" id="UP000824139"/>
    </source>
</evidence>